<feature type="region of interest" description="Disordered" evidence="1">
    <location>
        <begin position="1"/>
        <end position="24"/>
    </location>
</feature>
<evidence type="ECO:0000256" key="1">
    <source>
        <dbReference type="SAM" id="MobiDB-lite"/>
    </source>
</evidence>
<reference evidence="2" key="1">
    <citation type="submission" date="2020-07" db="EMBL/GenBank/DDBJ databases">
        <authorList>
            <person name="Nieuwenhuis M."/>
            <person name="Van De Peppel L.J.J."/>
        </authorList>
    </citation>
    <scope>NUCLEOTIDE SEQUENCE</scope>
    <source>
        <strain evidence="2">AP01</strain>
        <tissue evidence="2">Mycelium</tissue>
    </source>
</reference>
<dbReference type="EMBL" id="JABCKV010000086">
    <property type="protein sequence ID" value="KAG5644024.1"/>
    <property type="molecule type" value="Genomic_DNA"/>
</dbReference>
<sequence>MASNIIPEPRSSLNGDDVDERNVDTDGTFHQAQLGLKANRKHFFAPIDSAYANAVHRDAATVGYTEEEEKRVKRKIDKTVLPLVVCRSVGKFEQDILF</sequence>
<evidence type="ECO:0000313" key="3">
    <source>
        <dbReference type="Proteomes" id="UP000775547"/>
    </source>
</evidence>
<evidence type="ECO:0000313" key="2">
    <source>
        <dbReference type="EMBL" id="KAG5644024.1"/>
    </source>
</evidence>
<proteinExistence type="predicted"/>
<comment type="caution">
    <text evidence="2">The sequence shown here is derived from an EMBL/GenBank/DDBJ whole genome shotgun (WGS) entry which is preliminary data.</text>
</comment>
<dbReference type="AlphaFoldDB" id="A0A9P7KCC9"/>
<name>A0A9P7KCC9_9AGAR</name>
<keyword evidence="3" id="KW-1185">Reference proteome</keyword>
<reference evidence="2" key="2">
    <citation type="submission" date="2021-10" db="EMBL/GenBank/DDBJ databases">
        <title>Phylogenomics reveals ancestral predisposition of the termite-cultivated fungus Termitomyces towards a domesticated lifestyle.</title>
        <authorList>
            <person name="Auxier B."/>
            <person name="Grum-Grzhimaylo A."/>
            <person name="Cardenas M.E."/>
            <person name="Lodge J.D."/>
            <person name="Laessoe T."/>
            <person name="Pedersen O."/>
            <person name="Smith M.E."/>
            <person name="Kuyper T.W."/>
            <person name="Franco-Molano E.A."/>
            <person name="Baroni T.J."/>
            <person name="Aanen D.K."/>
        </authorList>
    </citation>
    <scope>NUCLEOTIDE SEQUENCE</scope>
    <source>
        <strain evidence="2">AP01</strain>
        <tissue evidence="2">Mycelium</tissue>
    </source>
</reference>
<dbReference type="Proteomes" id="UP000775547">
    <property type="component" value="Unassembled WGS sequence"/>
</dbReference>
<protein>
    <submittedName>
        <fullName evidence="2">Uncharacterized protein</fullName>
    </submittedName>
</protein>
<gene>
    <name evidence="2" type="ORF">DXG03_009239</name>
</gene>
<organism evidence="2 3">
    <name type="scientific">Asterophora parasitica</name>
    <dbReference type="NCBI Taxonomy" id="117018"/>
    <lineage>
        <taxon>Eukaryota</taxon>
        <taxon>Fungi</taxon>
        <taxon>Dikarya</taxon>
        <taxon>Basidiomycota</taxon>
        <taxon>Agaricomycotina</taxon>
        <taxon>Agaricomycetes</taxon>
        <taxon>Agaricomycetidae</taxon>
        <taxon>Agaricales</taxon>
        <taxon>Tricholomatineae</taxon>
        <taxon>Lyophyllaceae</taxon>
        <taxon>Asterophora</taxon>
    </lineage>
</organism>
<dbReference type="OrthoDB" id="2990408at2759"/>
<accession>A0A9P7KCC9</accession>